<dbReference type="EMBL" id="AP023099">
    <property type="protein sequence ID" value="BCE89910.1"/>
    <property type="molecule type" value="Genomic_DNA"/>
</dbReference>
<evidence type="ECO:0000313" key="1">
    <source>
        <dbReference type="EMBL" id="BCE28963.1"/>
    </source>
</evidence>
<reference evidence="1" key="2">
    <citation type="submission" date="2020-05" db="EMBL/GenBank/DDBJ databases">
        <title>Complete genome sequence of Bradyrhizobium diazoefficiens XF2 isolated from soybean nodule.</title>
        <authorList>
            <person name="Noda R."/>
            <person name="Kakizaki K."/>
            <person name="Minamisawa K."/>
        </authorList>
    </citation>
    <scope>NUCLEOTIDE SEQUENCE</scope>
    <source>
        <strain evidence="1">XF2</strain>
    </source>
</reference>
<reference evidence="2" key="3">
    <citation type="submission" date="2020-05" db="EMBL/GenBank/DDBJ databases">
        <title>Complete genome sequence of Bradyrhizobium diazoefficiens XF3 isolated from soybean nodule.</title>
        <authorList>
            <person name="Noda R."/>
            <person name="Kakizaki K."/>
            <person name="Minamisawa K."/>
        </authorList>
    </citation>
    <scope>NUCLEOTIDE SEQUENCE</scope>
    <source>
        <strain evidence="2">XF3</strain>
    </source>
</reference>
<accession>A0A810B7Z9</accession>
<name>A0A810B7Z9_9BRAD</name>
<dbReference type="EMBL" id="AP023097">
    <property type="protein sequence ID" value="BCE72572.1"/>
    <property type="molecule type" value="Genomic_DNA"/>
</dbReference>
<evidence type="ECO:0000313" key="2">
    <source>
        <dbReference type="EMBL" id="BCE37707.1"/>
    </source>
</evidence>
<sequence>MPHTCRNFVAGSALSRAKNNRQTIVKFAPKQSGRVAAQVNIPETDRHCAENVSHKCNAPDANRRNKPGVTEREILMENVRRYRALASLCRQQAAYRPLQNWELLGQAEHFEYLAELALKAHFDACNVQRDEDATATAGWETPAAA</sequence>
<reference evidence="3" key="4">
    <citation type="submission" date="2020-05" db="EMBL/GenBank/DDBJ databases">
        <title>Complete genome sequence of Bradyrhizobium diazoefficiens XF8 isolated from soybean nodule.</title>
        <authorList>
            <person name="Noda R."/>
            <person name="Kakizaki K."/>
            <person name="Minamisawa K."/>
        </authorList>
    </citation>
    <scope>NUCLEOTIDE SEQUENCE</scope>
    <source>
        <strain evidence="3">XF8</strain>
    </source>
</reference>
<dbReference type="EMBL" id="AP023093">
    <property type="protein sequence ID" value="BCE37707.1"/>
    <property type="molecule type" value="Genomic_DNA"/>
</dbReference>
<evidence type="ECO:0000313" key="3">
    <source>
        <dbReference type="EMBL" id="BCE72572.1"/>
    </source>
</evidence>
<gene>
    <name evidence="4" type="ORF">XF10B_27080</name>
    <name evidence="1" type="ORF">XF2B_27320</name>
    <name evidence="2" type="ORF">XF3B_27380</name>
    <name evidence="3" type="ORF">XF8B_26830</name>
</gene>
<dbReference type="EMBL" id="AP023092">
    <property type="protein sequence ID" value="BCE28963.1"/>
    <property type="molecule type" value="Genomic_DNA"/>
</dbReference>
<organism evidence="3">
    <name type="scientific">Bradyrhizobium diazoefficiens</name>
    <dbReference type="NCBI Taxonomy" id="1355477"/>
    <lineage>
        <taxon>Bacteria</taxon>
        <taxon>Pseudomonadati</taxon>
        <taxon>Pseudomonadota</taxon>
        <taxon>Alphaproteobacteria</taxon>
        <taxon>Hyphomicrobiales</taxon>
        <taxon>Nitrobacteraceae</taxon>
        <taxon>Bradyrhizobium</taxon>
    </lineage>
</organism>
<proteinExistence type="predicted"/>
<reference evidence="4" key="1">
    <citation type="submission" date="2020-05" db="EMBL/GenBank/DDBJ databases">
        <title>Complete genome sequence of Bradyrhizobium diazoefficiens XF10 isolated from soybean nodule.</title>
        <authorList>
            <person name="Noda R."/>
            <person name="Kakizaki K."/>
            <person name="Minamisawa K."/>
        </authorList>
    </citation>
    <scope>NUCLEOTIDE SEQUENCE</scope>
    <source>
        <strain evidence="4">XF10</strain>
    </source>
</reference>
<protein>
    <submittedName>
        <fullName evidence="3">Uncharacterized protein</fullName>
    </submittedName>
</protein>
<evidence type="ECO:0000313" key="4">
    <source>
        <dbReference type="EMBL" id="BCE89910.1"/>
    </source>
</evidence>
<dbReference type="AlphaFoldDB" id="A0A810B7Z9"/>